<name>A0A4S4JTY4_ALKAL</name>
<dbReference type="Pfam" id="PF01527">
    <property type="entry name" value="HTH_Tnp_1"/>
    <property type="match status" value="1"/>
</dbReference>
<proteinExistence type="predicted"/>
<reference evidence="1 2" key="1">
    <citation type="submission" date="2014-01" db="EMBL/GenBank/DDBJ databases">
        <title>Draft genome sequencing of Bacillus alcalophilus CGMCC 1.3604.</title>
        <authorList>
            <person name="Yang J."/>
            <person name="Diao L."/>
            <person name="Yang S."/>
        </authorList>
    </citation>
    <scope>NUCLEOTIDE SEQUENCE [LARGE SCALE GENOMIC DNA]</scope>
    <source>
        <strain evidence="1 2">CGMCC 1.3604</strain>
    </source>
</reference>
<dbReference type="Proteomes" id="UP000297014">
    <property type="component" value="Unassembled WGS sequence"/>
</dbReference>
<evidence type="ECO:0000313" key="2">
    <source>
        <dbReference type="Proteomes" id="UP000297014"/>
    </source>
</evidence>
<dbReference type="AlphaFoldDB" id="A0A4S4JTY4"/>
<comment type="caution">
    <text evidence="1">The sequence shown here is derived from an EMBL/GenBank/DDBJ whole genome shotgun (WGS) entry which is preliminary data.</text>
</comment>
<dbReference type="GO" id="GO:0004803">
    <property type="term" value="F:transposase activity"/>
    <property type="evidence" value="ECO:0007669"/>
    <property type="project" value="InterPro"/>
</dbReference>
<evidence type="ECO:0000313" key="1">
    <source>
        <dbReference type="EMBL" id="THG88588.1"/>
    </source>
</evidence>
<sequence>MTGNRVRYSKEQKEAIVKRMMPPNNESVKRIAKEENITEVTLYKWRKEARAAGVATCNRQVELNSF</sequence>
<dbReference type="Gene3D" id="1.10.10.60">
    <property type="entry name" value="Homeodomain-like"/>
    <property type="match status" value="1"/>
</dbReference>
<evidence type="ECO:0008006" key="3">
    <source>
        <dbReference type="Google" id="ProtNLM"/>
    </source>
</evidence>
<feature type="non-terminal residue" evidence="1">
    <location>
        <position position="66"/>
    </location>
</feature>
<accession>A0A4S4JTY4</accession>
<organism evidence="1 2">
    <name type="scientific">Alkalihalobacillus alcalophilus ATCC 27647 = CGMCC 1.3604</name>
    <dbReference type="NCBI Taxonomy" id="1218173"/>
    <lineage>
        <taxon>Bacteria</taxon>
        <taxon>Bacillati</taxon>
        <taxon>Bacillota</taxon>
        <taxon>Bacilli</taxon>
        <taxon>Bacillales</taxon>
        <taxon>Bacillaceae</taxon>
        <taxon>Alkalihalobacillus</taxon>
    </lineage>
</organism>
<dbReference type="GO" id="GO:0003677">
    <property type="term" value="F:DNA binding"/>
    <property type="evidence" value="ECO:0007669"/>
    <property type="project" value="InterPro"/>
</dbReference>
<dbReference type="RefSeq" id="WP_168771654.1">
    <property type="nucleotide sequence ID" value="NZ_JALP01000362.1"/>
</dbReference>
<dbReference type="GO" id="GO:0006313">
    <property type="term" value="P:DNA transposition"/>
    <property type="evidence" value="ECO:0007669"/>
    <property type="project" value="InterPro"/>
</dbReference>
<dbReference type="InterPro" id="IPR009057">
    <property type="entry name" value="Homeodomain-like_sf"/>
</dbReference>
<protein>
    <recommendedName>
        <fullName evidence="3">Transposase</fullName>
    </recommendedName>
</protein>
<dbReference type="InterPro" id="IPR002514">
    <property type="entry name" value="Transposase_8"/>
</dbReference>
<dbReference type="EMBL" id="JALP01000362">
    <property type="protein sequence ID" value="THG88588.1"/>
    <property type="molecule type" value="Genomic_DNA"/>
</dbReference>
<dbReference type="SUPFAM" id="SSF46689">
    <property type="entry name" value="Homeodomain-like"/>
    <property type="match status" value="1"/>
</dbReference>
<gene>
    <name evidence="1" type="ORF">AJ85_02100</name>
</gene>